<evidence type="ECO:0000313" key="8">
    <source>
        <dbReference type="Proteomes" id="UP000735302"/>
    </source>
</evidence>
<feature type="compositionally biased region" description="Polar residues" evidence="5">
    <location>
        <begin position="15"/>
        <end position="24"/>
    </location>
</feature>
<organism evidence="7 8">
    <name type="scientific">Plakobranchus ocellatus</name>
    <dbReference type="NCBI Taxonomy" id="259542"/>
    <lineage>
        <taxon>Eukaryota</taxon>
        <taxon>Metazoa</taxon>
        <taxon>Spiralia</taxon>
        <taxon>Lophotrochozoa</taxon>
        <taxon>Mollusca</taxon>
        <taxon>Gastropoda</taxon>
        <taxon>Heterobranchia</taxon>
        <taxon>Euthyneura</taxon>
        <taxon>Panpulmonata</taxon>
        <taxon>Sacoglossa</taxon>
        <taxon>Placobranchoidea</taxon>
        <taxon>Plakobranchidae</taxon>
        <taxon>Plakobranchus</taxon>
    </lineage>
</organism>
<keyword evidence="2 4" id="KW-0863">Zinc-finger</keyword>
<evidence type="ECO:0000256" key="4">
    <source>
        <dbReference type="PROSITE-ProRule" id="PRU00175"/>
    </source>
</evidence>
<feature type="compositionally biased region" description="Low complexity" evidence="5">
    <location>
        <begin position="25"/>
        <end position="35"/>
    </location>
</feature>
<feature type="compositionally biased region" description="Polar residues" evidence="5">
    <location>
        <begin position="161"/>
        <end position="177"/>
    </location>
</feature>
<reference evidence="7 8" key="1">
    <citation type="journal article" date="2021" name="Elife">
        <title>Chloroplast acquisition without the gene transfer in kleptoplastic sea slugs, Plakobranchus ocellatus.</title>
        <authorList>
            <person name="Maeda T."/>
            <person name="Takahashi S."/>
            <person name="Yoshida T."/>
            <person name="Shimamura S."/>
            <person name="Takaki Y."/>
            <person name="Nagai Y."/>
            <person name="Toyoda A."/>
            <person name="Suzuki Y."/>
            <person name="Arimoto A."/>
            <person name="Ishii H."/>
            <person name="Satoh N."/>
            <person name="Nishiyama T."/>
            <person name="Hasebe M."/>
            <person name="Maruyama T."/>
            <person name="Minagawa J."/>
            <person name="Obokata J."/>
            <person name="Shigenobu S."/>
        </authorList>
    </citation>
    <scope>NUCLEOTIDE SEQUENCE [LARGE SCALE GENOMIC DNA]</scope>
</reference>
<evidence type="ECO:0000313" key="7">
    <source>
        <dbReference type="EMBL" id="GFO16428.1"/>
    </source>
</evidence>
<evidence type="ECO:0000256" key="2">
    <source>
        <dbReference type="ARBA" id="ARBA00022771"/>
    </source>
</evidence>
<dbReference type="InterPro" id="IPR001841">
    <property type="entry name" value="Znf_RING"/>
</dbReference>
<keyword evidence="1" id="KW-0479">Metal-binding</keyword>
<dbReference type="Proteomes" id="UP000735302">
    <property type="component" value="Unassembled WGS sequence"/>
</dbReference>
<dbReference type="PROSITE" id="PS50089">
    <property type="entry name" value="ZF_RING_2"/>
    <property type="match status" value="1"/>
</dbReference>
<name>A0AAV4BB77_9GAST</name>
<feature type="compositionally biased region" description="Low complexity" evidence="5">
    <location>
        <begin position="271"/>
        <end position="319"/>
    </location>
</feature>
<dbReference type="InterPro" id="IPR017907">
    <property type="entry name" value="Znf_RING_CS"/>
</dbReference>
<comment type="caution">
    <text evidence="7">The sequence shown here is derived from an EMBL/GenBank/DDBJ whole genome shotgun (WGS) entry which is preliminary data.</text>
</comment>
<dbReference type="PROSITE" id="PS00518">
    <property type="entry name" value="ZF_RING_1"/>
    <property type="match status" value="1"/>
</dbReference>
<feature type="region of interest" description="Disordered" evidence="5">
    <location>
        <begin position="228"/>
        <end position="330"/>
    </location>
</feature>
<feature type="region of interest" description="Disordered" evidence="5">
    <location>
        <begin position="1"/>
        <end position="44"/>
    </location>
</feature>
<protein>
    <submittedName>
        <fullName evidence="7">E3 ubiquitin-protein ligase rnf114</fullName>
    </submittedName>
</protein>
<feature type="region of interest" description="Disordered" evidence="5">
    <location>
        <begin position="161"/>
        <end position="212"/>
    </location>
</feature>
<gene>
    <name evidence="7" type="ORF">PoB_004293300</name>
</gene>
<dbReference type="InterPro" id="IPR013083">
    <property type="entry name" value="Znf_RING/FYVE/PHD"/>
</dbReference>
<sequence>MMSWNLGGCMKTRASPRSQHFTIASTPSTPSSVTSPPSPARQREVSPLRKVLTCYLCGDVFRRPRVLPCGHTFCSECLAKLKDEILGECRSSKSVSKSVQDVSNIEQHKEEDTCNYNLSFSDGFRGWDPSPDRSSDVDGFNGPMDLRSSWCAQTNGYNSHSRGNNLSRSQTFTTEPSQLLIDTEPRLKELGRSNNKGNDCNPYRLSAPPTFSHKEHCEEKCSKCGSITRSMSPATLPRRSSRKQTTGTKATSLSPRPVSTLSTNQLNGYRSKSCSTSVSPSSSKHSQKSAPSTPSTPTLPRWSNSSRRSSPSPHGSSLSTREPHPGSFEHRHGREMEQFFCPIPECGYSVRVMNLARWSPRNRIVADVIAAWRQRHANFRSVSTQTEIRTDQSLLVTIPRSLVDSRALQPLGMPQGRRRHTSMIDMAIDNAITMDSLDRGYLPRGHVTWKSYAAMLGMNILQQIINL</sequence>
<proteinExistence type="predicted"/>
<dbReference type="GO" id="GO:0008270">
    <property type="term" value="F:zinc ion binding"/>
    <property type="evidence" value="ECO:0007669"/>
    <property type="project" value="UniProtKB-KW"/>
</dbReference>
<dbReference type="SUPFAM" id="SSF57850">
    <property type="entry name" value="RING/U-box"/>
    <property type="match status" value="1"/>
</dbReference>
<evidence type="ECO:0000256" key="5">
    <source>
        <dbReference type="SAM" id="MobiDB-lite"/>
    </source>
</evidence>
<keyword evidence="3" id="KW-0862">Zinc</keyword>
<accession>A0AAV4BB77</accession>
<feature type="compositionally biased region" description="Basic and acidic residues" evidence="5">
    <location>
        <begin position="321"/>
        <end position="330"/>
    </location>
</feature>
<keyword evidence="8" id="KW-1185">Reference proteome</keyword>
<dbReference type="AlphaFoldDB" id="A0AAV4BB77"/>
<evidence type="ECO:0000256" key="3">
    <source>
        <dbReference type="ARBA" id="ARBA00022833"/>
    </source>
</evidence>
<evidence type="ECO:0000259" key="6">
    <source>
        <dbReference type="PROSITE" id="PS50089"/>
    </source>
</evidence>
<dbReference type="Pfam" id="PF13445">
    <property type="entry name" value="zf-RING_UBOX"/>
    <property type="match status" value="1"/>
</dbReference>
<feature type="compositionally biased region" description="Polar residues" evidence="5">
    <location>
        <begin position="243"/>
        <end position="270"/>
    </location>
</feature>
<evidence type="ECO:0000256" key="1">
    <source>
        <dbReference type="ARBA" id="ARBA00022723"/>
    </source>
</evidence>
<dbReference type="Gene3D" id="3.30.40.10">
    <property type="entry name" value="Zinc/RING finger domain, C3HC4 (zinc finger)"/>
    <property type="match status" value="1"/>
</dbReference>
<feature type="domain" description="RING-type" evidence="6">
    <location>
        <begin position="54"/>
        <end position="89"/>
    </location>
</feature>
<dbReference type="EMBL" id="BLXT01004662">
    <property type="protein sequence ID" value="GFO16428.1"/>
    <property type="molecule type" value="Genomic_DNA"/>
</dbReference>
<dbReference type="InterPro" id="IPR027370">
    <property type="entry name" value="Znf-RING_euk"/>
</dbReference>